<dbReference type="Proteomes" id="UP000245489">
    <property type="component" value="Unassembled WGS sequence"/>
</dbReference>
<dbReference type="PROSITE" id="PS51257">
    <property type="entry name" value="PROKAR_LIPOPROTEIN"/>
    <property type="match status" value="1"/>
</dbReference>
<feature type="signal peptide" evidence="2">
    <location>
        <begin position="1"/>
        <end position="23"/>
    </location>
</feature>
<dbReference type="RefSeq" id="WP_109742473.1">
    <property type="nucleotide sequence ID" value="NZ_QGGO01000007.1"/>
</dbReference>
<feature type="region of interest" description="Disordered" evidence="1">
    <location>
        <begin position="23"/>
        <end position="42"/>
    </location>
</feature>
<evidence type="ECO:0000313" key="4">
    <source>
        <dbReference type="Proteomes" id="UP000245489"/>
    </source>
</evidence>
<comment type="caution">
    <text evidence="3">The sequence shown here is derived from an EMBL/GenBank/DDBJ whole genome shotgun (WGS) entry which is preliminary data.</text>
</comment>
<gene>
    <name evidence="3" type="ORF">LV89_01712</name>
</gene>
<dbReference type="EMBL" id="QGGO01000007">
    <property type="protein sequence ID" value="PWK27399.1"/>
    <property type="molecule type" value="Genomic_DNA"/>
</dbReference>
<dbReference type="AlphaFoldDB" id="A0A316ECL8"/>
<organism evidence="3 4">
    <name type="scientific">Arcicella aurantiaca</name>
    <dbReference type="NCBI Taxonomy" id="591202"/>
    <lineage>
        <taxon>Bacteria</taxon>
        <taxon>Pseudomonadati</taxon>
        <taxon>Bacteroidota</taxon>
        <taxon>Cytophagia</taxon>
        <taxon>Cytophagales</taxon>
        <taxon>Flectobacillaceae</taxon>
        <taxon>Arcicella</taxon>
    </lineage>
</organism>
<evidence type="ECO:0000256" key="2">
    <source>
        <dbReference type="SAM" id="SignalP"/>
    </source>
</evidence>
<feature type="chain" id="PRO_5016317965" evidence="2">
    <location>
        <begin position="24"/>
        <end position="275"/>
    </location>
</feature>
<protein>
    <submittedName>
        <fullName evidence="3">Putative PepSY-like beta-lactamase-inhibitor</fullName>
    </submittedName>
</protein>
<keyword evidence="4" id="KW-1185">Reference proteome</keyword>
<dbReference type="Gene3D" id="3.40.1420.30">
    <property type="match status" value="1"/>
</dbReference>
<dbReference type="OrthoDB" id="951139at2"/>
<accession>A0A316ECL8</accession>
<proteinExistence type="predicted"/>
<evidence type="ECO:0000313" key="3">
    <source>
        <dbReference type="EMBL" id="PWK27399.1"/>
    </source>
</evidence>
<dbReference type="SUPFAM" id="SSF160574">
    <property type="entry name" value="BT0923-like"/>
    <property type="match status" value="2"/>
</dbReference>
<sequence>MRKNLLVICGLFLLTLASCSEQSNITPTDTTSTVSSARGSADSTKKNTTKVAVTQANLLTAISSYLTTNYAGYTFVSAYSKSVSSVITGYSVDITLNSVPYHIHFDAAGAFVSVNSTGRKGKVDQSIAVVTQTELLAAITSYLNTNYAGYTFINAYSKTSNSTLTGYSVNITYNSVNYHVTFDATGVFISAGTRKVKTATTNVPVAQADLLAAISTYLNTNYAGYTFVNAYSEAVAGVITNYDVNITSNSVTYHVVFDATGVFVSVGTKKSGKKK</sequence>
<keyword evidence="2" id="KW-0732">Signal</keyword>
<reference evidence="3 4" key="1">
    <citation type="submission" date="2018-05" db="EMBL/GenBank/DDBJ databases">
        <title>Genomic Encyclopedia of Archaeal and Bacterial Type Strains, Phase II (KMG-II): from individual species to whole genera.</title>
        <authorList>
            <person name="Goeker M."/>
        </authorList>
    </citation>
    <scope>NUCLEOTIDE SEQUENCE [LARGE SCALE GENOMIC DNA]</scope>
    <source>
        <strain evidence="3 4">DSM 22214</strain>
    </source>
</reference>
<name>A0A316ECL8_9BACT</name>
<evidence type="ECO:0000256" key="1">
    <source>
        <dbReference type="SAM" id="MobiDB-lite"/>
    </source>
</evidence>